<dbReference type="SUPFAM" id="SSF48179">
    <property type="entry name" value="6-phosphogluconate dehydrogenase C-terminal domain-like"/>
    <property type="match status" value="1"/>
</dbReference>
<evidence type="ECO:0000259" key="1">
    <source>
        <dbReference type="Pfam" id="PF10727"/>
    </source>
</evidence>
<evidence type="ECO:0000259" key="2">
    <source>
        <dbReference type="Pfam" id="PF10728"/>
    </source>
</evidence>
<dbReference type="EMBL" id="JAQQXS010000007">
    <property type="protein sequence ID" value="MDC8785409.1"/>
    <property type="molecule type" value="Genomic_DNA"/>
</dbReference>
<evidence type="ECO:0000313" key="3">
    <source>
        <dbReference type="EMBL" id="MDC8785409.1"/>
    </source>
</evidence>
<dbReference type="PANTHER" id="PTHR40459:SF1">
    <property type="entry name" value="CONSERVED HYPOTHETICAL ALANINE AND LEUCINE RICH PROTEIN"/>
    <property type="match status" value="1"/>
</dbReference>
<dbReference type="Proteomes" id="UP001219862">
    <property type="component" value="Unassembled WGS sequence"/>
</dbReference>
<evidence type="ECO:0000313" key="4">
    <source>
        <dbReference type="Proteomes" id="UP001219862"/>
    </source>
</evidence>
<dbReference type="SUPFAM" id="SSF51735">
    <property type="entry name" value="NAD(P)-binding Rossmann-fold domains"/>
    <property type="match status" value="1"/>
</dbReference>
<organism evidence="3 4">
    <name type="scientific">Roseateles koreensis</name>
    <dbReference type="NCBI Taxonomy" id="2987526"/>
    <lineage>
        <taxon>Bacteria</taxon>
        <taxon>Pseudomonadati</taxon>
        <taxon>Pseudomonadota</taxon>
        <taxon>Betaproteobacteria</taxon>
        <taxon>Burkholderiales</taxon>
        <taxon>Sphaerotilaceae</taxon>
        <taxon>Roseateles</taxon>
    </lineage>
</organism>
<dbReference type="InterPro" id="IPR008927">
    <property type="entry name" value="6-PGluconate_DH-like_C_sf"/>
</dbReference>
<dbReference type="PANTHER" id="PTHR40459">
    <property type="entry name" value="CONSERVED HYPOTHETICAL ALANINE AND LEUCINE RICH PROTEIN"/>
    <property type="match status" value="1"/>
</dbReference>
<feature type="domain" description="DUF2520" evidence="2">
    <location>
        <begin position="131"/>
        <end position="258"/>
    </location>
</feature>
<dbReference type="InterPro" id="IPR037108">
    <property type="entry name" value="TM1727-like_C_sf"/>
</dbReference>
<dbReference type="InterPro" id="IPR036291">
    <property type="entry name" value="NAD(P)-bd_dom_sf"/>
</dbReference>
<comment type="caution">
    <text evidence="3">The sequence shown here is derived from an EMBL/GenBank/DDBJ whole genome shotgun (WGS) entry which is preliminary data.</text>
</comment>
<protein>
    <submittedName>
        <fullName evidence="3">DUF2520 domain-containing protein</fullName>
    </submittedName>
</protein>
<proteinExistence type="predicted"/>
<accession>A0ABT5KR71</accession>
<dbReference type="Gene3D" id="3.40.50.720">
    <property type="entry name" value="NAD(P)-binding Rossmann-like Domain"/>
    <property type="match status" value="1"/>
</dbReference>
<dbReference type="Pfam" id="PF10727">
    <property type="entry name" value="Rossmann-like"/>
    <property type="match status" value="1"/>
</dbReference>
<keyword evidence="4" id="KW-1185">Reference proteome</keyword>
<dbReference type="Gene3D" id="1.10.1040.20">
    <property type="entry name" value="ProC-like, C-terminal domain"/>
    <property type="match status" value="1"/>
</dbReference>
<name>A0ABT5KR71_9BURK</name>
<sequence>MKIAFVGAGRLGQTLARAWAGQGEAVVAVASRAPASAQRLAASLPGCVALPAAEAVALAELIFLTVSDDALAPVAAALPWRAGQAVVHCSGATDLRVLAPAIAAGAQIGGFHPLQIFSDPAQAHLLLAGSAVAVEAEAPLLQTLERLALALQMKPFTLPPGARAAYHAAAGFAASFLLSLLDEAVQIWAQLGLPAEQALPALLPLAQGTLQAAQARGLAGALSGPISRGDTGVLTAHLQAMAQLGPEHLSFYRLLAQRQLHLAADSGRLDAAQLQRLGEVVGAGA</sequence>
<reference evidence="3 4" key="1">
    <citation type="submission" date="2022-10" db="EMBL/GenBank/DDBJ databases">
        <title>paucibacter sp. hw8 Genome sequencing.</title>
        <authorList>
            <person name="Park S."/>
        </authorList>
    </citation>
    <scope>NUCLEOTIDE SEQUENCE [LARGE SCALE GENOMIC DNA]</scope>
    <source>
        <strain evidence="4">hw8</strain>
    </source>
</reference>
<dbReference type="RefSeq" id="WP_273596526.1">
    <property type="nucleotide sequence ID" value="NZ_JAQQXS010000007.1"/>
</dbReference>
<dbReference type="InterPro" id="IPR019665">
    <property type="entry name" value="OxRdtase/DH_put_Rossmann_dom"/>
</dbReference>
<feature type="domain" description="Putative oxidoreductase/dehydrogenase Rossmann-like" evidence="1">
    <location>
        <begin position="2"/>
        <end position="113"/>
    </location>
</feature>
<dbReference type="InterPro" id="IPR018931">
    <property type="entry name" value="DUF2520"/>
</dbReference>
<dbReference type="Pfam" id="PF10728">
    <property type="entry name" value="DUF2520"/>
    <property type="match status" value="1"/>
</dbReference>
<gene>
    <name evidence="3" type="ORF">PRZ01_09425</name>
</gene>